<gene>
    <name evidence="1" type="ORF">DORFOR_02968</name>
</gene>
<dbReference type="Proteomes" id="UP000005359">
    <property type="component" value="Unassembled WGS sequence"/>
</dbReference>
<evidence type="ECO:0000313" key="1">
    <source>
        <dbReference type="EMBL" id="EDR46357.1"/>
    </source>
</evidence>
<reference evidence="1 2" key="2">
    <citation type="submission" date="2007-10" db="EMBL/GenBank/DDBJ databases">
        <authorList>
            <person name="Fulton L."/>
            <person name="Clifton S."/>
            <person name="Fulton B."/>
            <person name="Xu J."/>
            <person name="Minx P."/>
            <person name="Pepin K.H."/>
            <person name="Johnson M."/>
            <person name="Thiruvilangam P."/>
            <person name="Bhonagiri V."/>
            <person name="Nash W.E."/>
            <person name="Wang C."/>
            <person name="Mardis E.R."/>
            <person name="Wilson R.K."/>
        </authorList>
    </citation>
    <scope>NUCLEOTIDE SEQUENCE [LARGE SCALE GENOMIC DNA]</scope>
    <source>
        <strain evidence="1 2">ATCC 27755</strain>
    </source>
</reference>
<sequence length="45" mass="5309">MINIHTFSLLFTIINSACSTTRFFNHSPICKKYYYFCTFCMLSSL</sequence>
<dbReference type="AlphaFoldDB" id="B0G9K2"/>
<name>B0G9K2_9FIRM</name>
<proteinExistence type="predicted"/>
<evidence type="ECO:0000313" key="2">
    <source>
        <dbReference type="Proteomes" id="UP000005359"/>
    </source>
</evidence>
<organism evidence="1 2">
    <name type="scientific">Dorea formicigenerans ATCC 27755</name>
    <dbReference type="NCBI Taxonomy" id="411461"/>
    <lineage>
        <taxon>Bacteria</taxon>
        <taxon>Bacillati</taxon>
        <taxon>Bacillota</taxon>
        <taxon>Clostridia</taxon>
        <taxon>Lachnospirales</taxon>
        <taxon>Lachnospiraceae</taxon>
        <taxon>Dorea</taxon>
    </lineage>
</organism>
<dbReference type="PaxDb" id="411461-DORFOR_02968"/>
<dbReference type="EMBL" id="AAXA02000015">
    <property type="protein sequence ID" value="EDR46357.1"/>
    <property type="molecule type" value="Genomic_DNA"/>
</dbReference>
<reference evidence="1 2" key="1">
    <citation type="submission" date="2007-10" db="EMBL/GenBank/DDBJ databases">
        <title>Draft genome sequence of Dorea formicigenerans(ATCC 27755).</title>
        <authorList>
            <person name="Sudarsanam P."/>
            <person name="Ley R."/>
            <person name="Guruge J."/>
            <person name="Turnbaugh P.J."/>
            <person name="Mahowald M."/>
            <person name="Liep D."/>
            <person name="Gordon J."/>
        </authorList>
    </citation>
    <scope>NUCLEOTIDE SEQUENCE [LARGE SCALE GENOMIC DNA]</scope>
    <source>
        <strain evidence="1 2">ATCC 27755</strain>
    </source>
</reference>
<comment type="caution">
    <text evidence="1">The sequence shown here is derived from an EMBL/GenBank/DDBJ whole genome shotgun (WGS) entry which is preliminary data.</text>
</comment>
<protein>
    <submittedName>
        <fullName evidence="1">Uncharacterized protein</fullName>
    </submittedName>
</protein>
<accession>B0G9K2</accession>